<dbReference type="PANTHER" id="PTHR43640:SF1">
    <property type="entry name" value="THIOREDOXIN-DEPENDENT PEROXIREDOXIN"/>
    <property type="match status" value="1"/>
</dbReference>
<evidence type="ECO:0000313" key="8">
    <source>
        <dbReference type="EMBL" id="MDG3003376.1"/>
    </source>
</evidence>
<dbReference type="InterPro" id="IPR014784">
    <property type="entry name" value="Cu2_ascorb_mOase-like_C"/>
</dbReference>
<dbReference type="Proteomes" id="UP001216907">
    <property type="component" value="Unassembled WGS sequence"/>
</dbReference>
<gene>
    <name evidence="8" type="ORF">PZE19_06330</name>
</gene>
<dbReference type="PROSITE" id="PS51352">
    <property type="entry name" value="THIOREDOXIN_2"/>
    <property type="match status" value="1"/>
</dbReference>
<evidence type="ECO:0000256" key="4">
    <source>
        <dbReference type="PROSITE-ProRule" id="PRU00433"/>
    </source>
</evidence>
<evidence type="ECO:0000259" key="6">
    <source>
        <dbReference type="PROSITE" id="PS51007"/>
    </source>
</evidence>
<feature type="chain" id="PRO_5047060382" evidence="5">
    <location>
        <begin position="28"/>
        <end position="631"/>
    </location>
</feature>
<dbReference type="SUPFAM" id="SSF52833">
    <property type="entry name" value="Thioredoxin-like"/>
    <property type="match status" value="1"/>
</dbReference>
<keyword evidence="1 4" id="KW-0479">Metal-binding</keyword>
<dbReference type="Pfam" id="PF00578">
    <property type="entry name" value="AhpC-TSA"/>
    <property type="match status" value="1"/>
</dbReference>
<dbReference type="InterPro" id="IPR036249">
    <property type="entry name" value="Thioredoxin-like_sf"/>
</dbReference>
<comment type="caution">
    <text evidence="8">The sequence shown here is derived from an EMBL/GenBank/DDBJ whole genome shotgun (WGS) entry which is preliminary data.</text>
</comment>
<dbReference type="Gene3D" id="2.60.120.310">
    <property type="entry name" value="Copper type II, ascorbate-dependent monooxygenase, N-terminal domain"/>
    <property type="match status" value="1"/>
</dbReference>
<name>A0ABT6F711_9BACT</name>
<evidence type="ECO:0000259" key="7">
    <source>
        <dbReference type="PROSITE" id="PS51352"/>
    </source>
</evidence>
<feature type="signal peptide" evidence="5">
    <location>
        <begin position="1"/>
        <end position="27"/>
    </location>
</feature>
<protein>
    <submittedName>
        <fullName evidence="8">Redoxin domain-containing protein</fullName>
    </submittedName>
</protein>
<dbReference type="SUPFAM" id="SSF49742">
    <property type="entry name" value="PHM/PNGase F"/>
    <property type="match status" value="2"/>
</dbReference>
<dbReference type="InterPro" id="IPR008977">
    <property type="entry name" value="PHM/PNGase_F_dom_sf"/>
</dbReference>
<feature type="domain" description="Thioredoxin" evidence="7">
    <location>
        <begin position="18"/>
        <end position="184"/>
    </location>
</feature>
<dbReference type="InterPro" id="IPR047262">
    <property type="entry name" value="PRX-like1"/>
</dbReference>
<accession>A0ABT6F711</accession>
<feature type="domain" description="Cytochrome c" evidence="6">
    <location>
        <begin position="208"/>
        <end position="292"/>
    </location>
</feature>
<dbReference type="InterPro" id="IPR036939">
    <property type="entry name" value="Cu2_ascorb_mOase_N_sf"/>
</dbReference>
<keyword evidence="4" id="KW-0349">Heme</keyword>
<reference evidence="8 9" key="1">
    <citation type="submission" date="2023-03" db="EMBL/GenBank/DDBJ databases">
        <title>Paludisphaera mucosa sp. nov. a novel planctomycete from northern fen.</title>
        <authorList>
            <person name="Ivanova A."/>
        </authorList>
    </citation>
    <scope>NUCLEOTIDE SEQUENCE [LARGE SCALE GENOMIC DNA]</scope>
    <source>
        <strain evidence="8 9">Pla2</strain>
    </source>
</reference>
<dbReference type="InterPro" id="IPR000866">
    <property type="entry name" value="AhpC/TSA"/>
</dbReference>
<dbReference type="InterPro" id="IPR009056">
    <property type="entry name" value="Cyt_c-like_dom"/>
</dbReference>
<evidence type="ECO:0000256" key="1">
    <source>
        <dbReference type="ARBA" id="ARBA00022723"/>
    </source>
</evidence>
<evidence type="ECO:0000256" key="2">
    <source>
        <dbReference type="ARBA" id="ARBA00023004"/>
    </source>
</evidence>
<dbReference type="RefSeq" id="WP_277859728.1">
    <property type="nucleotide sequence ID" value="NZ_JARRAG010000001.1"/>
</dbReference>
<evidence type="ECO:0000256" key="3">
    <source>
        <dbReference type="ARBA" id="ARBA00023157"/>
    </source>
</evidence>
<dbReference type="Gene3D" id="3.40.30.10">
    <property type="entry name" value="Glutaredoxin"/>
    <property type="match status" value="1"/>
</dbReference>
<evidence type="ECO:0000256" key="5">
    <source>
        <dbReference type="SAM" id="SignalP"/>
    </source>
</evidence>
<dbReference type="EMBL" id="JARRAG010000001">
    <property type="protein sequence ID" value="MDG3003376.1"/>
    <property type="molecule type" value="Genomic_DNA"/>
</dbReference>
<keyword evidence="2 4" id="KW-0408">Iron</keyword>
<keyword evidence="3" id="KW-1015">Disulfide bond</keyword>
<dbReference type="InterPro" id="IPR013766">
    <property type="entry name" value="Thioredoxin_domain"/>
</dbReference>
<organism evidence="8 9">
    <name type="scientific">Paludisphaera mucosa</name>
    <dbReference type="NCBI Taxonomy" id="3030827"/>
    <lineage>
        <taxon>Bacteria</taxon>
        <taxon>Pseudomonadati</taxon>
        <taxon>Planctomycetota</taxon>
        <taxon>Planctomycetia</taxon>
        <taxon>Isosphaerales</taxon>
        <taxon>Isosphaeraceae</taxon>
        <taxon>Paludisphaera</taxon>
    </lineage>
</organism>
<proteinExistence type="predicted"/>
<dbReference type="PROSITE" id="PS51007">
    <property type="entry name" value="CYTC"/>
    <property type="match status" value="1"/>
</dbReference>
<sequence length="631" mass="68191">MNARSRRWRDRFMASAVLLLAATAAAAAGDDASTDVLARIGRLQGLDGASLDPTPPADGATVLVFYSTECPIANAINPALNRLYGEFGPPRVKWFAVCVDPDVSAADLAAHAKEFGLKATIAVDRKGRLARRLGAKITPETFVVDGGGRLRYHGRIDDQFAARGVRKAAPGEGELRPALAAVLAGGEVKAPFVEAVGCPLPEAAEAPTYSKDVAAILQNSCRECHRKGQLGPFALDTYEQARKRAGDLANVVEDRSMPPWKAAPGVGPKFQHDRSLSTADVETISAWAEAGAPEGDPKDLPAPRAFPEEWAMEGGPDLVLDIGGDFPIAASGDDVYRCFVLRTDLPEDVYVSGVEYKPGNARVVHHILGYVDVSGEARKRDEAEEGPGYTSFSGPGVEIIGDLGGWAPGAAPSILAEGVGRALPKKADVIVQIHYHPCGKPETDRSRLGLKFARKPVKQTLHWNGAFNYGLDLPPGESNIEVRAKWTVPVDAEARAVAPHMHLLGKDMHMFVTFPDGRTRDLIRIDGWDFNWQSQYYFDEPIDLPRGSVVQAVAHYDNSASNPHNPNAKDPQRVTWGEATTDEMCIGFIAVTKKGQDLTRPGEKDDLHDIFTKQREEAIAKIKAAREKAGR</sequence>
<evidence type="ECO:0000313" key="9">
    <source>
        <dbReference type="Proteomes" id="UP001216907"/>
    </source>
</evidence>
<keyword evidence="9" id="KW-1185">Reference proteome</keyword>
<keyword evidence="5" id="KW-0732">Signal</keyword>
<dbReference type="Gene3D" id="2.60.120.230">
    <property type="match status" value="1"/>
</dbReference>
<dbReference type="PANTHER" id="PTHR43640">
    <property type="entry name" value="OS07G0260300 PROTEIN"/>
    <property type="match status" value="1"/>
</dbReference>